<protein>
    <recommendedName>
        <fullName evidence="1">diguanylate cyclase</fullName>
        <ecNumber evidence="1">2.7.7.65</ecNumber>
    </recommendedName>
</protein>
<dbReference type="Proteomes" id="UP000234479">
    <property type="component" value="Unassembled WGS sequence"/>
</dbReference>
<dbReference type="EMBL" id="PJRS01000018">
    <property type="protein sequence ID" value="PLR26743.1"/>
    <property type="molecule type" value="Genomic_DNA"/>
</dbReference>
<dbReference type="CDD" id="cd01949">
    <property type="entry name" value="GGDEF"/>
    <property type="match status" value="1"/>
</dbReference>
<dbReference type="SUPFAM" id="SSF55073">
    <property type="entry name" value="Nucleotide cyclase"/>
    <property type="match status" value="1"/>
</dbReference>
<comment type="caution">
    <text evidence="5">The sequence shown here is derived from an EMBL/GenBank/DDBJ whole genome shotgun (WGS) entry which is preliminary data.</text>
</comment>
<sequence length="353" mass="38476">MSDVETTLRGPEAYKIARRALDLMERHQIWPTALNFELWTHYVADPDGALAREITRLISMGEPITEMLSEELAAAYLPKARLNEQIRDAGDLLSKELESVSKAIQNAQKTNAAFGKTLAGVSKDLDAPTGVEGIKAVVSSLADATRRVAKENKALETRLAESTAEVDRLREHLEQVRRDATTDGLTNLANRKAFDEELERACAEADEAGSAICLAVLDIDHFKGFNDTWGHQTGDQVIRYVASVIGRVAALPRFAARYGGEEFAMIFPGEAAAIVGATLEEIRVEVSSRMLKRRSTNEDLGAITLSSGFAERRKGETGHSVMERADAALYASKRSGRNRVTAAETQSESANAA</sequence>
<dbReference type="PROSITE" id="PS50887">
    <property type="entry name" value="GGDEF"/>
    <property type="match status" value="1"/>
</dbReference>
<dbReference type="InterPro" id="IPR050469">
    <property type="entry name" value="Diguanylate_Cyclase"/>
</dbReference>
<dbReference type="RefSeq" id="WP_101717936.1">
    <property type="nucleotide sequence ID" value="NZ_PJRS01000018.1"/>
</dbReference>
<evidence type="ECO:0000313" key="5">
    <source>
        <dbReference type="EMBL" id="PLR26743.1"/>
    </source>
</evidence>
<feature type="coiled-coil region" evidence="3">
    <location>
        <begin position="152"/>
        <end position="179"/>
    </location>
</feature>
<dbReference type="GO" id="GO:1902201">
    <property type="term" value="P:negative regulation of bacterial-type flagellum-dependent cell motility"/>
    <property type="evidence" value="ECO:0007669"/>
    <property type="project" value="TreeGrafter"/>
</dbReference>
<dbReference type="GO" id="GO:0005886">
    <property type="term" value="C:plasma membrane"/>
    <property type="evidence" value="ECO:0007669"/>
    <property type="project" value="TreeGrafter"/>
</dbReference>
<dbReference type="NCBIfam" id="TIGR00254">
    <property type="entry name" value="GGDEF"/>
    <property type="match status" value="1"/>
</dbReference>
<dbReference type="GO" id="GO:0043709">
    <property type="term" value="P:cell adhesion involved in single-species biofilm formation"/>
    <property type="evidence" value="ECO:0007669"/>
    <property type="project" value="TreeGrafter"/>
</dbReference>
<dbReference type="AlphaFoldDB" id="A0A2N5DKZ3"/>
<dbReference type="EC" id="2.7.7.65" evidence="1"/>
<dbReference type="OrthoDB" id="9812260at2"/>
<evidence type="ECO:0000256" key="1">
    <source>
        <dbReference type="ARBA" id="ARBA00012528"/>
    </source>
</evidence>
<feature type="domain" description="GGDEF" evidence="4">
    <location>
        <begin position="210"/>
        <end position="345"/>
    </location>
</feature>
<evidence type="ECO:0000256" key="3">
    <source>
        <dbReference type="SAM" id="Coils"/>
    </source>
</evidence>
<dbReference type="InterPro" id="IPR000160">
    <property type="entry name" value="GGDEF_dom"/>
</dbReference>
<keyword evidence="6" id="KW-1185">Reference proteome</keyword>
<proteinExistence type="predicted"/>
<dbReference type="Pfam" id="PF00990">
    <property type="entry name" value="GGDEF"/>
    <property type="match status" value="1"/>
</dbReference>
<dbReference type="InterPro" id="IPR043128">
    <property type="entry name" value="Rev_trsase/Diguanyl_cyclase"/>
</dbReference>
<dbReference type="FunFam" id="3.30.70.270:FF:000001">
    <property type="entry name" value="Diguanylate cyclase domain protein"/>
    <property type="match status" value="1"/>
</dbReference>
<evidence type="ECO:0000256" key="2">
    <source>
        <dbReference type="ARBA" id="ARBA00034247"/>
    </source>
</evidence>
<dbReference type="SMART" id="SM00267">
    <property type="entry name" value="GGDEF"/>
    <property type="match status" value="1"/>
</dbReference>
<reference evidence="5 6" key="1">
    <citation type="submission" date="2017-12" db="EMBL/GenBank/DDBJ databases">
        <title>The genome sequence of Caulobacter sp. 410.</title>
        <authorList>
            <person name="Gao J."/>
            <person name="Mao X."/>
            <person name="Sun J."/>
        </authorList>
    </citation>
    <scope>NUCLEOTIDE SEQUENCE [LARGE SCALE GENOMIC DNA]</scope>
    <source>
        <strain evidence="5 6">410</strain>
    </source>
</reference>
<dbReference type="PANTHER" id="PTHR45138">
    <property type="entry name" value="REGULATORY COMPONENTS OF SENSORY TRANSDUCTION SYSTEM"/>
    <property type="match status" value="1"/>
</dbReference>
<keyword evidence="3" id="KW-0175">Coiled coil</keyword>
<dbReference type="Gene3D" id="1.20.1480.30">
    <property type="entry name" value="Designed four-helix bundle protein"/>
    <property type="match status" value="1"/>
</dbReference>
<accession>A0A2N5DKZ3</accession>
<name>A0A2N5DKZ3_9CAUL</name>
<dbReference type="Gene3D" id="3.30.70.270">
    <property type="match status" value="1"/>
</dbReference>
<evidence type="ECO:0000313" key="6">
    <source>
        <dbReference type="Proteomes" id="UP000234479"/>
    </source>
</evidence>
<dbReference type="InterPro" id="IPR029787">
    <property type="entry name" value="Nucleotide_cyclase"/>
</dbReference>
<organism evidence="5 6">
    <name type="scientific">Caulobacter zeae</name>
    <dbReference type="NCBI Taxonomy" id="2055137"/>
    <lineage>
        <taxon>Bacteria</taxon>
        <taxon>Pseudomonadati</taxon>
        <taxon>Pseudomonadota</taxon>
        <taxon>Alphaproteobacteria</taxon>
        <taxon>Caulobacterales</taxon>
        <taxon>Caulobacteraceae</taxon>
        <taxon>Caulobacter</taxon>
    </lineage>
</organism>
<dbReference type="GO" id="GO:0052621">
    <property type="term" value="F:diguanylate cyclase activity"/>
    <property type="evidence" value="ECO:0007669"/>
    <property type="project" value="UniProtKB-EC"/>
</dbReference>
<gene>
    <name evidence="5" type="ORF">SGCZBJ_10335</name>
</gene>
<dbReference type="PANTHER" id="PTHR45138:SF9">
    <property type="entry name" value="DIGUANYLATE CYCLASE DGCM-RELATED"/>
    <property type="match status" value="1"/>
</dbReference>
<comment type="catalytic activity">
    <reaction evidence="2">
        <text>2 GTP = 3',3'-c-di-GMP + 2 diphosphate</text>
        <dbReference type="Rhea" id="RHEA:24898"/>
        <dbReference type="ChEBI" id="CHEBI:33019"/>
        <dbReference type="ChEBI" id="CHEBI:37565"/>
        <dbReference type="ChEBI" id="CHEBI:58805"/>
        <dbReference type="EC" id="2.7.7.65"/>
    </reaction>
</comment>
<evidence type="ECO:0000259" key="4">
    <source>
        <dbReference type="PROSITE" id="PS50887"/>
    </source>
</evidence>